<dbReference type="SMART" id="SM00392">
    <property type="entry name" value="PROF"/>
    <property type="match status" value="1"/>
</dbReference>
<evidence type="ECO:0000256" key="6">
    <source>
        <dbReference type="ARBA" id="ARBA00023203"/>
    </source>
</evidence>
<protein>
    <recommendedName>
        <fullName evidence="4 9">Profilin</fullName>
    </recommendedName>
</protein>
<proteinExistence type="inferred from homology"/>
<dbReference type="Gene3D" id="3.30.450.30">
    <property type="entry name" value="Dynein light chain 2a, cytoplasmic"/>
    <property type="match status" value="1"/>
</dbReference>
<name>A0A5N5SPX7_9CRUS</name>
<reference evidence="10 11" key="1">
    <citation type="journal article" date="2019" name="PLoS Biol.">
        <title>Sex chromosomes control vertical transmission of feminizing Wolbachia symbionts in an isopod.</title>
        <authorList>
            <person name="Becking T."/>
            <person name="Chebbi M.A."/>
            <person name="Giraud I."/>
            <person name="Moumen B."/>
            <person name="Laverre T."/>
            <person name="Caubet Y."/>
            <person name="Peccoud J."/>
            <person name="Gilbert C."/>
            <person name="Cordaux R."/>
        </authorList>
    </citation>
    <scope>NUCLEOTIDE SEQUENCE [LARGE SCALE GENOMIC DNA]</scope>
    <source>
        <strain evidence="10">ANa2</strain>
        <tissue evidence="10">Whole body excluding digestive tract and cuticle</tissue>
    </source>
</reference>
<dbReference type="GO" id="GO:0005938">
    <property type="term" value="C:cell cortex"/>
    <property type="evidence" value="ECO:0007669"/>
    <property type="project" value="TreeGrafter"/>
</dbReference>
<dbReference type="PRINTS" id="PR00392">
    <property type="entry name" value="PROFILIN"/>
</dbReference>
<comment type="function">
    <text evidence="8">Binds to actin and affects the structure of the cytoskeleton. At high concentrations, profilin prevents the polymerization of actin, whereas it enhances it at low concentrations.</text>
</comment>
<keyword evidence="5" id="KW-0963">Cytoplasm</keyword>
<evidence type="ECO:0000256" key="5">
    <source>
        <dbReference type="ARBA" id="ARBA00022490"/>
    </source>
</evidence>
<comment type="subcellular location">
    <subcellularLocation>
        <location evidence="1">Cytoplasm</location>
        <location evidence="1">Cytoskeleton</location>
    </subcellularLocation>
</comment>
<dbReference type="InterPro" id="IPR027310">
    <property type="entry name" value="Profilin_CS"/>
</dbReference>
<comment type="caution">
    <text evidence="10">The sequence shown here is derived from an EMBL/GenBank/DDBJ whole genome shotgun (WGS) entry which is preliminary data.</text>
</comment>
<dbReference type="SUPFAM" id="SSF55770">
    <property type="entry name" value="Profilin (actin-binding protein)"/>
    <property type="match status" value="1"/>
</dbReference>
<dbReference type="PANTHER" id="PTHR11604">
    <property type="entry name" value="PROFILIN"/>
    <property type="match status" value="1"/>
</dbReference>
<dbReference type="PRINTS" id="PR01640">
    <property type="entry name" value="PROFILINPLNT"/>
</dbReference>
<keyword evidence="11" id="KW-1185">Reference proteome</keyword>
<dbReference type="PANTHER" id="PTHR11604:SF0">
    <property type="entry name" value="PROFILIN"/>
    <property type="match status" value="1"/>
</dbReference>
<comment type="similarity">
    <text evidence="2 9">Belongs to the profilin family.</text>
</comment>
<evidence type="ECO:0000256" key="9">
    <source>
        <dbReference type="RuleBase" id="RU003909"/>
    </source>
</evidence>
<dbReference type="OrthoDB" id="421374at2759"/>
<dbReference type="Pfam" id="PF00235">
    <property type="entry name" value="Profilin"/>
    <property type="match status" value="1"/>
</dbReference>
<evidence type="ECO:0000256" key="8">
    <source>
        <dbReference type="RuleBase" id="RU003908"/>
    </source>
</evidence>
<dbReference type="PROSITE" id="PS00414">
    <property type="entry name" value="PROFILIN"/>
    <property type="match status" value="1"/>
</dbReference>
<dbReference type="GO" id="GO:0005856">
    <property type="term" value="C:cytoskeleton"/>
    <property type="evidence" value="ECO:0007669"/>
    <property type="project" value="UniProtKB-SubCell"/>
</dbReference>
<evidence type="ECO:0000256" key="4">
    <source>
        <dbReference type="ARBA" id="ARBA00013422"/>
    </source>
</evidence>
<organism evidence="10 11">
    <name type="scientific">Armadillidium nasatum</name>
    <dbReference type="NCBI Taxonomy" id="96803"/>
    <lineage>
        <taxon>Eukaryota</taxon>
        <taxon>Metazoa</taxon>
        <taxon>Ecdysozoa</taxon>
        <taxon>Arthropoda</taxon>
        <taxon>Crustacea</taxon>
        <taxon>Multicrustacea</taxon>
        <taxon>Malacostraca</taxon>
        <taxon>Eumalacostraca</taxon>
        <taxon>Peracarida</taxon>
        <taxon>Isopoda</taxon>
        <taxon>Oniscidea</taxon>
        <taxon>Crinocheta</taxon>
        <taxon>Armadillidiidae</taxon>
        <taxon>Armadillidium</taxon>
    </lineage>
</organism>
<accession>A0A5N5SPX7</accession>
<keyword evidence="6 9" id="KW-0009">Actin-binding</keyword>
<comment type="subunit">
    <text evidence="3 8">Occurs in many kinds of cells as a complex with monomeric actin in a 1:1 ratio.</text>
</comment>
<dbReference type="Proteomes" id="UP000326759">
    <property type="component" value="Unassembled WGS sequence"/>
</dbReference>
<dbReference type="FunFam" id="3.30.450.30:FF:000001">
    <property type="entry name" value="Profilin"/>
    <property type="match status" value="1"/>
</dbReference>
<evidence type="ECO:0000256" key="2">
    <source>
        <dbReference type="ARBA" id="ARBA00010058"/>
    </source>
</evidence>
<dbReference type="GO" id="GO:0003785">
    <property type="term" value="F:actin monomer binding"/>
    <property type="evidence" value="ECO:0007669"/>
    <property type="project" value="TreeGrafter"/>
</dbReference>
<dbReference type="InterPro" id="IPR048278">
    <property type="entry name" value="PFN"/>
</dbReference>
<gene>
    <name evidence="10" type="primary">PROF_1</name>
    <name evidence="10" type="ORF">Anas_02373</name>
</gene>
<sequence>MSWQTYVDSNLVGTNDVKYAAICGHDGSIWAKSENWNVTQGEVSSLLKNFDDAGSLAMSGLILGGDKFFYLSGDSSVIRGKKGANGVHIAKTKSALIIAKYEEPTQPNRCASVVEALADYLKDQGY</sequence>
<evidence type="ECO:0000313" key="10">
    <source>
        <dbReference type="EMBL" id="KAB7496165.1"/>
    </source>
</evidence>
<evidence type="ECO:0000256" key="7">
    <source>
        <dbReference type="ARBA" id="ARBA00023212"/>
    </source>
</evidence>
<dbReference type="InterPro" id="IPR036140">
    <property type="entry name" value="PFN_sf"/>
</dbReference>
<evidence type="ECO:0000256" key="3">
    <source>
        <dbReference type="ARBA" id="ARBA00011583"/>
    </source>
</evidence>
<evidence type="ECO:0000313" key="11">
    <source>
        <dbReference type="Proteomes" id="UP000326759"/>
    </source>
</evidence>
<dbReference type="InterPro" id="IPR005455">
    <property type="entry name" value="PFN_euk"/>
</dbReference>
<dbReference type="AlphaFoldDB" id="A0A5N5SPX7"/>
<dbReference type="CDD" id="cd00148">
    <property type="entry name" value="PROF"/>
    <property type="match status" value="1"/>
</dbReference>
<dbReference type="EMBL" id="SEYY01021673">
    <property type="protein sequence ID" value="KAB7496165.1"/>
    <property type="molecule type" value="Genomic_DNA"/>
</dbReference>
<keyword evidence="7 8" id="KW-0206">Cytoskeleton</keyword>
<evidence type="ECO:0000256" key="1">
    <source>
        <dbReference type="ARBA" id="ARBA00004245"/>
    </source>
</evidence>